<dbReference type="Gene3D" id="3.30.1390.10">
    <property type="match status" value="1"/>
</dbReference>
<dbReference type="RefSeq" id="WP_229956158.1">
    <property type="nucleotide sequence ID" value="NZ_BAAAEM010000002.1"/>
</dbReference>
<dbReference type="InterPro" id="IPR014719">
    <property type="entry name" value="Ribosomal_bL12_C/ClpS-like"/>
</dbReference>
<comment type="caution">
    <text evidence="2">The sequence shown here is derived from an EMBL/GenBank/DDBJ whole genome shotgun (WGS) entry which is preliminary data.</text>
</comment>
<name>A0ABN1ACL5_9SPHN</name>
<dbReference type="Proteomes" id="UP001500713">
    <property type="component" value="Unassembled WGS sequence"/>
</dbReference>
<evidence type="ECO:0000313" key="3">
    <source>
        <dbReference type="Proteomes" id="UP001500713"/>
    </source>
</evidence>
<evidence type="ECO:0008006" key="4">
    <source>
        <dbReference type="Google" id="ProtNLM"/>
    </source>
</evidence>
<keyword evidence="1" id="KW-0472">Membrane</keyword>
<gene>
    <name evidence="2" type="ORF">GCM10009096_13090</name>
</gene>
<evidence type="ECO:0000313" key="2">
    <source>
        <dbReference type="EMBL" id="GAA0473185.1"/>
    </source>
</evidence>
<protein>
    <recommendedName>
        <fullName evidence="4">Ribosomal protein L7/L12 C-terminal domain-containing protein</fullName>
    </recommendedName>
</protein>
<organism evidence="2 3">
    <name type="scientific">Parasphingorhabdus litoris</name>
    <dbReference type="NCBI Taxonomy" id="394733"/>
    <lineage>
        <taxon>Bacteria</taxon>
        <taxon>Pseudomonadati</taxon>
        <taxon>Pseudomonadota</taxon>
        <taxon>Alphaproteobacteria</taxon>
        <taxon>Sphingomonadales</taxon>
        <taxon>Sphingomonadaceae</taxon>
        <taxon>Parasphingorhabdus</taxon>
    </lineage>
</organism>
<dbReference type="EMBL" id="BAAAEM010000002">
    <property type="protein sequence ID" value="GAA0473185.1"/>
    <property type="molecule type" value="Genomic_DNA"/>
</dbReference>
<feature type="transmembrane region" description="Helical" evidence="1">
    <location>
        <begin position="6"/>
        <end position="24"/>
    </location>
</feature>
<keyword evidence="1" id="KW-0812">Transmembrane</keyword>
<accession>A0ABN1ACL5</accession>
<reference evidence="2 3" key="1">
    <citation type="journal article" date="2019" name="Int. J. Syst. Evol. Microbiol.">
        <title>The Global Catalogue of Microorganisms (GCM) 10K type strain sequencing project: providing services to taxonomists for standard genome sequencing and annotation.</title>
        <authorList>
            <consortium name="The Broad Institute Genomics Platform"/>
            <consortium name="The Broad Institute Genome Sequencing Center for Infectious Disease"/>
            <person name="Wu L."/>
            <person name="Ma J."/>
        </authorList>
    </citation>
    <scope>NUCLEOTIDE SEQUENCE [LARGE SCALE GENOMIC DNA]</scope>
    <source>
        <strain evidence="2 3">JCM 14162</strain>
    </source>
</reference>
<keyword evidence="1" id="KW-1133">Transmembrane helix</keyword>
<proteinExistence type="predicted"/>
<keyword evidence="3" id="KW-1185">Reference proteome</keyword>
<sequence length="124" mass="14153">MVFGSTELWIGATILVLLVIWWLWPSHDRDDLLAPPKNLTGAKPRPKIEPTIEPETPTKLDVLQADTTIVRDESDYSEEELMMRDVRAALHRGRKIEAIKRVRQTKNIGLAEAHAFVESIERSI</sequence>
<evidence type="ECO:0000256" key="1">
    <source>
        <dbReference type="SAM" id="Phobius"/>
    </source>
</evidence>